<dbReference type="GO" id="GO:0005921">
    <property type="term" value="C:gap junction"/>
    <property type="evidence" value="ECO:0007669"/>
    <property type="project" value="UniProtKB-SubCell"/>
</dbReference>
<dbReference type="Pfam" id="PF00876">
    <property type="entry name" value="Innexin"/>
    <property type="match status" value="1"/>
</dbReference>
<keyword evidence="9 12" id="KW-0406">Ion transport</keyword>
<evidence type="ECO:0000256" key="13">
    <source>
        <dbReference type="SAM" id="MobiDB-lite"/>
    </source>
</evidence>
<dbReference type="GO" id="GO:0034220">
    <property type="term" value="P:monoatomic ion transmembrane transport"/>
    <property type="evidence" value="ECO:0007669"/>
    <property type="project" value="UniProtKB-KW"/>
</dbReference>
<evidence type="ECO:0000256" key="9">
    <source>
        <dbReference type="ARBA" id="ARBA00023065"/>
    </source>
</evidence>
<dbReference type="GO" id="GO:0005243">
    <property type="term" value="F:gap junction channel activity"/>
    <property type="evidence" value="ECO:0007669"/>
    <property type="project" value="TreeGrafter"/>
</dbReference>
<evidence type="ECO:0000256" key="10">
    <source>
        <dbReference type="ARBA" id="ARBA00023136"/>
    </source>
</evidence>
<feature type="transmembrane region" description="Helical" evidence="12">
    <location>
        <begin position="157"/>
        <end position="176"/>
    </location>
</feature>
<evidence type="ECO:0000256" key="4">
    <source>
        <dbReference type="ARBA" id="ARBA00022475"/>
    </source>
</evidence>
<dbReference type="AlphaFoldDB" id="C1C3B1"/>
<keyword evidence="10 12" id="KW-0472">Membrane</keyword>
<evidence type="ECO:0000256" key="12">
    <source>
        <dbReference type="RuleBase" id="RU010713"/>
    </source>
</evidence>
<evidence type="ECO:0000256" key="5">
    <source>
        <dbReference type="ARBA" id="ARBA00022692"/>
    </source>
</evidence>
<dbReference type="EMBL" id="BT081340">
    <property type="protein sequence ID" value="ACO15764.1"/>
    <property type="molecule type" value="mRNA"/>
</dbReference>
<reference evidence="14" key="1">
    <citation type="submission" date="2009-03" db="EMBL/GenBank/DDBJ databases">
        <title>Caligus clemensi ESTs and full-length cDNAs.</title>
        <authorList>
            <person name="Yasuike M."/>
            <person name="von Schalburg K."/>
            <person name="Cooper G."/>
            <person name="Leong J."/>
            <person name="Jones S.R.M."/>
            <person name="Koop B.F."/>
        </authorList>
    </citation>
    <scope>NUCLEOTIDE SEQUENCE</scope>
    <source>
        <tissue evidence="14">Whole</tissue>
    </source>
</reference>
<evidence type="ECO:0000256" key="1">
    <source>
        <dbReference type="ARBA" id="ARBA00004610"/>
    </source>
</evidence>
<keyword evidence="4" id="KW-1003">Cell membrane</keyword>
<accession>C1C3B1</accession>
<dbReference type="PANTHER" id="PTHR11893:SF36">
    <property type="entry name" value="INNEXIN-5"/>
    <property type="match status" value="1"/>
</dbReference>
<feature type="region of interest" description="Disordered" evidence="13">
    <location>
        <begin position="384"/>
        <end position="404"/>
    </location>
</feature>
<keyword evidence="11 12" id="KW-0407">Ion channel</keyword>
<protein>
    <recommendedName>
        <fullName evidence="12">Innexin</fullName>
    </recommendedName>
</protein>
<keyword evidence="7" id="KW-0965">Cell junction</keyword>
<dbReference type="GO" id="GO:0005886">
    <property type="term" value="C:plasma membrane"/>
    <property type="evidence" value="ECO:0007669"/>
    <property type="project" value="UniProtKB-SubCell"/>
</dbReference>
<keyword evidence="8 12" id="KW-1133">Transmembrane helix</keyword>
<evidence type="ECO:0000313" key="14">
    <source>
        <dbReference type="EMBL" id="ACO15764.1"/>
    </source>
</evidence>
<comment type="subcellular location">
    <subcellularLocation>
        <location evidence="1">Cell junction</location>
        <location evidence="1">Gap junction</location>
    </subcellularLocation>
    <subcellularLocation>
        <location evidence="2 12">Cell membrane</location>
        <topology evidence="2 12">Multi-pass membrane protein</topology>
    </subcellularLocation>
</comment>
<evidence type="ECO:0000256" key="3">
    <source>
        <dbReference type="ARBA" id="ARBA00022448"/>
    </source>
</evidence>
<gene>
    <name evidence="14" type="primary">SHAKB</name>
    <name evidence="12" type="synonym">inx</name>
</gene>
<sequence>MSVVAISREFFSFLRKKQDSERVSVSSTVLNLMKVTSMILFACSVLSTAKQFFGDPIHCDTGSVNVDSELFEHYCWIQASFVAPQRFSNASSLRYNHKEDERIYQNYYQWIPFILFFQGVLCYFPYNYWKLSESGKVAELLKILKTDQESPNNTGSLYYRGSAFLNIGSLAKSLVLKRGSHCAYALKYLLAQFLCVASLAIQLYAMDFLMGGNFLTMGTKLLYIQTDEDIKDFDKNPLLKIFPRLIRCWFESKIGMSGTPERYPALCILPVNVFNEKVFVFMWFWFIILLTTGLFYLLWTVITVACSLPRIFILRFSVSSSNSSYAFDRLVQMSDFGDWFLLRLIRRNIDSTTFTMLMDDLAEQMTTRAFQNFEYPTISPLSRKASRREDSSDAASLSGRISRV</sequence>
<evidence type="ECO:0000256" key="2">
    <source>
        <dbReference type="ARBA" id="ARBA00004651"/>
    </source>
</evidence>
<feature type="transmembrane region" description="Helical" evidence="12">
    <location>
        <begin position="283"/>
        <end position="308"/>
    </location>
</feature>
<feature type="transmembrane region" description="Helical" evidence="12">
    <location>
        <begin position="107"/>
        <end position="126"/>
    </location>
</feature>
<dbReference type="PROSITE" id="PS51013">
    <property type="entry name" value="PANNEXIN"/>
    <property type="match status" value="1"/>
</dbReference>
<keyword evidence="3 12" id="KW-0813">Transport</keyword>
<evidence type="ECO:0000256" key="7">
    <source>
        <dbReference type="ARBA" id="ARBA00022949"/>
    </source>
</evidence>
<evidence type="ECO:0000256" key="8">
    <source>
        <dbReference type="ARBA" id="ARBA00022989"/>
    </source>
</evidence>
<evidence type="ECO:0000256" key="6">
    <source>
        <dbReference type="ARBA" id="ARBA00022868"/>
    </source>
</evidence>
<keyword evidence="6" id="KW-0303">Gap junction</keyword>
<organism evidence="14">
    <name type="scientific">Caligus clemensi</name>
    <name type="common">Sea louse</name>
    <dbReference type="NCBI Taxonomy" id="344056"/>
    <lineage>
        <taxon>Eukaryota</taxon>
        <taxon>Metazoa</taxon>
        <taxon>Ecdysozoa</taxon>
        <taxon>Arthropoda</taxon>
        <taxon>Crustacea</taxon>
        <taxon>Multicrustacea</taxon>
        <taxon>Hexanauplia</taxon>
        <taxon>Copepoda</taxon>
        <taxon>Siphonostomatoida</taxon>
        <taxon>Caligidae</taxon>
        <taxon>Caligus</taxon>
    </lineage>
</organism>
<name>C1C3B1_CALCM</name>
<dbReference type="PANTHER" id="PTHR11893">
    <property type="entry name" value="INNEXIN"/>
    <property type="match status" value="1"/>
</dbReference>
<evidence type="ECO:0000256" key="11">
    <source>
        <dbReference type="ARBA" id="ARBA00023303"/>
    </source>
</evidence>
<comment type="function">
    <text evidence="12">Structural component of the gap junctions.</text>
</comment>
<dbReference type="PRINTS" id="PR01262">
    <property type="entry name" value="INNEXIN"/>
</dbReference>
<proteinExistence type="evidence at transcript level"/>
<dbReference type="InterPro" id="IPR000990">
    <property type="entry name" value="Innexin"/>
</dbReference>
<keyword evidence="5 12" id="KW-0812">Transmembrane</keyword>
<feature type="transmembrane region" description="Helical" evidence="12">
    <location>
        <begin position="188"/>
        <end position="205"/>
    </location>
</feature>
<comment type="similarity">
    <text evidence="12">Belongs to the pannexin family.</text>
</comment>